<keyword evidence="2" id="KW-1185">Reference proteome</keyword>
<evidence type="ECO:0000313" key="1">
    <source>
        <dbReference type="EMBL" id="KAF7409449.1"/>
    </source>
</evidence>
<name>A0A834KK51_VESGE</name>
<accession>A0A834KK51</accession>
<dbReference type="EMBL" id="JACSDZ010000003">
    <property type="protein sequence ID" value="KAF7409449.1"/>
    <property type="molecule type" value="Genomic_DNA"/>
</dbReference>
<dbReference type="Proteomes" id="UP000617340">
    <property type="component" value="Unassembled WGS sequence"/>
</dbReference>
<evidence type="ECO:0000313" key="2">
    <source>
        <dbReference type="Proteomes" id="UP000617340"/>
    </source>
</evidence>
<proteinExistence type="predicted"/>
<dbReference type="AlphaFoldDB" id="A0A834KK51"/>
<reference evidence="1" key="1">
    <citation type="journal article" date="2020" name="G3 (Bethesda)">
        <title>High-Quality Assemblies for Three Invasive Social Wasps from the &lt;i&gt;Vespula&lt;/i&gt; Genus.</title>
        <authorList>
            <person name="Harrop T.W.R."/>
            <person name="Guhlin J."/>
            <person name="McLaughlin G.M."/>
            <person name="Permina E."/>
            <person name="Stockwell P."/>
            <person name="Gilligan J."/>
            <person name="Le Lec M.F."/>
            <person name="Gruber M.A.M."/>
            <person name="Quinn O."/>
            <person name="Lovegrove M."/>
            <person name="Duncan E.J."/>
            <person name="Remnant E.J."/>
            <person name="Van Eeckhoven J."/>
            <person name="Graham B."/>
            <person name="Knapp R.A."/>
            <person name="Langford K.W."/>
            <person name="Kronenberg Z."/>
            <person name="Press M.O."/>
            <person name="Eacker S.M."/>
            <person name="Wilson-Rankin E.E."/>
            <person name="Purcell J."/>
            <person name="Lester P.J."/>
            <person name="Dearden P.K."/>
        </authorList>
    </citation>
    <scope>NUCLEOTIDE SEQUENCE</scope>
    <source>
        <strain evidence="1">Linc-1</strain>
    </source>
</reference>
<organism evidence="1 2">
    <name type="scientific">Vespula germanica</name>
    <name type="common">German yellow jacket</name>
    <name type="synonym">Paravespula germanica</name>
    <dbReference type="NCBI Taxonomy" id="30212"/>
    <lineage>
        <taxon>Eukaryota</taxon>
        <taxon>Metazoa</taxon>
        <taxon>Ecdysozoa</taxon>
        <taxon>Arthropoda</taxon>
        <taxon>Hexapoda</taxon>
        <taxon>Insecta</taxon>
        <taxon>Pterygota</taxon>
        <taxon>Neoptera</taxon>
        <taxon>Endopterygota</taxon>
        <taxon>Hymenoptera</taxon>
        <taxon>Apocrita</taxon>
        <taxon>Aculeata</taxon>
        <taxon>Vespoidea</taxon>
        <taxon>Vespidae</taxon>
        <taxon>Vespinae</taxon>
        <taxon>Vespula</taxon>
    </lineage>
</organism>
<protein>
    <submittedName>
        <fullName evidence="1">Uncharacterized protein</fullName>
    </submittedName>
</protein>
<comment type="caution">
    <text evidence="1">The sequence shown here is derived from an EMBL/GenBank/DDBJ whole genome shotgun (WGS) entry which is preliminary data.</text>
</comment>
<gene>
    <name evidence="1" type="ORF">HZH68_003830</name>
</gene>
<sequence length="143" mass="15917">MGTYGALRLRVQVERANGIRGTVVVEEGAAAAAGGATTTATGRRRREEMLLAARRRLSSFGLRSREFVVYRELSCFIEFQADKMRLEEPILPRAFDFLITCHKLADTLGPFQDSLFSGWPQVRSTTSVLWDELQAGSFVNCLA</sequence>